<proteinExistence type="predicted"/>
<keyword evidence="2" id="KW-1185">Reference proteome</keyword>
<dbReference type="AlphaFoldDB" id="A0A2H3AZX2"/>
<reference evidence="2" key="1">
    <citation type="journal article" date="2017" name="Nat. Ecol. Evol.">
        <title>Genome expansion and lineage-specific genetic innovations in the forest pathogenic fungi Armillaria.</title>
        <authorList>
            <person name="Sipos G."/>
            <person name="Prasanna A.N."/>
            <person name="Walter M.C."/>
            <person name="O'Connor E."/>
            <person name="Balint B."/>
            <person name="Krizsan K."/>
            <person name="Kiss B."/>
            <person name="Hess J."/>
            <person name="Varga T."/>
            <person name="Slot J."/>
            <person name="Riley R."/>
            <person name="Boka B."/>
            <person name="Rigling D."/>
            <person name="Barry K."/>
            <person name="Lee J."/>
            <person name="Mihaltcheva S."/>
            <person name="LaButti K."/>
            <person name="Lipzen A."/>
            <person name="Waldron R."/>
            <person name="Moloney N.M."/>
            <person name="Sperisen C."/>
            <person name="Kredics L."/>
            <person name="Vagvoelgyi C."/>
            <person name="Patrignani A."/>
            <person name="Fitzpatrick D."/>
            <person name="Nagy I."/>
            <person name="Doyle S."/>
            <person name="Anderson J.B."/>
            <person name="Grigoriev I.V."/>
            <person name="Gueldener U."/>
            <person name="Muensterkoetter M."/>
            <person name="Nagy L.G."/>
        </authorList>
    </citation>
    <scope>NUCLEOTIDE SEQUENCE [LARGE SCALE GENOMIC DNA]</scope>
    <source>
        <strain evidence="2">28-4</strain>
    </source>
</reference>
<sequence>MYDSHYGCPTELASNLAFGDAGAAMEERMERFFEDVMAHEACLPAPRSITG</sequence>
<gene>
    <name evidence="1" type="ORF">ARMSODRAFT_962371</name>
</gene>
<evidence type="ECO:0000313" key="2">
    <source>
        <dbReference type="Proteomes" id="UP000218334"/>
    </source>
</evidence>
<dbReference type="EMBL" id="KZ293453">
    <property type="protein sequence ID" value="PBK64201.1"/>
    <property type="molecule type" value="Genomic_DNA"/>
</dbReference>
<evidence type="ECO:0000313" key="1">
    <source>
        <dbReference type="EMBL" id="PBK64201.1"/>
    </source>
</evidence>
<dbReference type="Proteomes" id="UP000218334">
    <property type="component" value="Unassembled WGS sequence"/>
</dbReference>
<name>A0A2H3AZX2_9AGAR</name>
<accession>A0A2H3AZX2</accession>
<protein>
    <submittedName>
        <fullName evidence="1">Uncharacterized protein</fullName>
    </submittedName>
</protein>
<organism evidence="1 2">
    <name type="scientific">Armillaria solidipes</name>
    <dbReference type="NCBI Taxonomy" id="1076256"/>
    <lineage>
        <taxon>Eukaryota</taxon>
        <taxon>Fungi</taxon>
        <taxon>Dikarya</taxon>
        <taxon>Basidiomycota</taxon>
        <taxon>Agaricomycotina</taxon>
        <taxon>Agaricomycetes</taxon>
        <taxon>Agaricomycetidae</taxon>
        <taxon>Agaricales</taxon>
        <taxon>Marasmiineae</taxon>
        <taxon>Physalacriaceae</taxon>
        <taxon>Armillaria</taxon>
    </lineage>
</organism>